<dbReference type="PROSITE" id="PS50102">
    <property type="entry name" value="RRM"/>
    <property type="match status" value="1"/>
</dbReference>
<dbReference type="GO" id="GO:0005634">
    <property type="term" value="C:nucleus"/>
    <property type="evidence" value="ECO:0007669"/>
    <property type="project" value="TreeGrafter"/>
</dbReference>
<dbReference type="InterPro" id="IPR051229">
    <property type="entry name" value="ALYREF_mRNA_export"/>
</dbReference>
<dbReference type="EMBL" id="JALJOQ010000137">
    <property type="protein sequence ID" value="KAK9794593.1"/>
    <property type="molecule type" value="Genomic_DNA"/>
</dbReference>
<gene>
    <name evidence="5" type="ORF">WJX73_001727</name>
</gene>
<dbReference type="AlphaFoldDB" id="A0AAW1NUR7"/>
<dbReference type="PANTHER" id="PTHR19965:SF35">
    <property type="entry name" value="RNA ANNEALING PROTEIN YRA1"/>
    <property type="match status" value="1"/>
</dbReference>
<keyword evidence="6" id="KW-1185">Reference proteome</keyword>
<dbReference type="SUPFAM" id="SSF54928">
    <property type="entry name" value="RNA-binding domain, RBD"/>
    <property type="match status" value="1"/>
</dbReference>
<dbReference type="GO" id="GO:0006406">
    <property type="term" value="P:mRNA export from nucleus"/>
    <property type="evidence" value="ECO:0007669"/>
    <property type="project" value="TreeGrafter"/>
</dbReference>
<evidence type="ECO:0000256" key="3">
    <source>
        <dbReference type="SAM" id="MobiDB-lite"/>
    </source>
</evidence>
<evidence type="ECO:0000256" key="2">
    <source>
        <dbReference type="PROSITE-ProRule" id="PRU00176"/>
    </source>
</evidence>
<name>A0AAW1NUR7_9CHLO</name>
<evidence type="ECO:0000259" key="4">
    <source>
        <dbReference type="PROSITE" id="PS50102"/>
    </source>
</evidence>
<evidence type="ECO:0000313" key="6">
    <source>
        <dbReference type="Proteomes" id="UP001465755"/>
    </source>
</evidence>
<dbReference type="InterPro" id="IPR012677">
    <property type="entry name" value="Nucleotide-bd_a/b_plait_sf"/>
</dbReference>
<evidence type="ECO:0000256" key="1">
    <source>
        <dbReference type="ARBA" id="ARBA00022884"/>
    </source>
</evidence>
<dbReference type="Proteomes" id="UP001465755">
    <property type="component" value="Unassembled WGS sequence"/>
</dbReference>
<proteinExistence type="predicted"/>
<feature type="region of interest" description="Disordered" evidence="3">
    <location>
        <begin position="79"/>
        <end position="128"/>
    </location>
</feature>
<comment type="caution">
    <text evidence="5">The sequence shown here is derived from an EMBL/GenBank/DDBJ whole genome shotgun (WGS) entry which is preliminary data.</text>
</comment>
<dbReference type="InterPro" id="IPR035979">
    <property type="entry name" value="RBD_domain_sf"/>
</dbReference>
<accession>A0AAW1NUR7</accession>
<reference evidence="5 6" key="1">
    <citation type="journal article" date="2024" name="Nat. Commun.">
        <title>Phylogenomics reveals the evolutionary origins of lichenization in chlorophyte algae.</title>
        <authorList>
            <person name="Puginier C."/>
            <person name="Libourel C."/>
            <person name="Otte J."/>
            <person name="Skaloud P."/>
            <person name="Haon M."/>
            <person name="Grisel S."/>
            <person name="Petersen M."/>
            <person name="Berrin J.G."/>
            <person name="Delaux P.M."/>
            <person name="Dal Grande F."/>
            <person name="Keller J."/>
        </authorList>
    </citation>
    <scope>NUCLEOTIDE SEQUENCE [LARGE SCALE GENOMIC DNA]</scope>
    <source>
        <strain evidence="5 6">SAG 2036</strain>
    </source>
</reference>
<dbReference type="GO" id="GO:0003729">
    <property type="term" value="F:mRNA binding"/>
    <property type="evidence" value="ECO:0007669"/>
    <property type="project" value="TreeGrafter"/>
</dbReference>
<dbReference type="PANTHER" id="PTHR19965">
    <property type="entry name" value="RNA AND EXPORT FACTOR BINDING PROTEIN"/>
    <property type="match status" value="1"/>
</dbReference>
<dbReference type="InterPro" id="IPR000504">
    <property type="entry name" value="RRM_dom"/>
</dbReference>
<protein>
    <recommendedName>
        <fullName evidence="4">RRM domain-containing protein</fullName>
    </recommendedName>
</protein>
<feature type="domain" description="RRM" evidence="4">
    <location>
        <begin position="1"/>
        <end position="49"/>
    </location>
</feature>
<dbReference type="Pfam" id="PF00076">
    <property type="entry name" value="RRM_1"/>
    <property type="match status" value="1"/>
</dbReference>
<evidence type="ECO:0000313" key="5">
    <source>
        <dbReference type="EMBL" id="KAK9794593.1"/>
    </source>
</evidence>
<dbReference type="Gene3D" id="3.30.70.330">
    <property type="match status" value="1"/>
</dbReference>
<sequence length="148" mass="15294">MFVCVPDRDRPDGTAYVIFERHEDAAQAIKRYNNVALDGKPMKIELAKPGVGGSTRLSSGISVGTGKAAGNSVFSRAMSDVTGSGGFETGSRQQGGMRSDRMAGAGIRGGGSRRGAAPHGRGGVTGVTRAVMRSGADLDADLDAYMQE</sequence>
<organism evidence="5 6">
    <name type="scientific">Symbiochloris irregularis</name>
    <dbReference type="NCBI Taxonomy" id="706552"/>
    <lineage>
        <taxon>Eukaryota</taxon>
        <taxon>Viridiplantae</taxon>
        <taxon>Chlorophyta</taxon>
        <taxon>core chlorophytes</taxon>
        <taxon>Trebouxiophyceae</taxon>
        <taxon>Trebouxiales</taxon>
        <taxon>Trebouxiaceae</taxon>
        <taxon>Symbiochloris</taxon>
    </lineage>
</organism>
<keyword evidence="1 2" id="KW-0694">RNA-binding</keyword>